<evidence type="ECO:0000256" key="2">
    <source>
        <dbReference type="ARBA" id="ARBA00022574"/>
    </source>
</evidence>
<dbReference type="InterPro" id="IPR048591">
    <property type="entry name" value="WDHD1/CFT4_hel"/>
</dbReference>
<dbReference type="STRING" id="41875.K8EXK9"/>
<sequence length="983" mass="107645">MSSSPKSSSDVVRVVDAANAPTFEFGHSAGITVAKVVLSPSNFKNDTNTPLSSSSSSSVHVATCGNDGYVVVRDLSTKETIAQLSSSSSKEKKSTEEEEEEEQKPINAVATFQDKYIAIASDDHSVKLFTKEEGGEEGEKKKWQFKKNITRFALPAKCVAFSSDGKWIACGGEDTMIKVIDVETSEIKFSLKIPSKGIKSLQFNGENKSILVASDVDGVMTVWTLQPDNSDKTDKNDYDEPGDVKLRATVCPVTDIDAAESMNTVSVRFDGKVVAVPGRENNIEFFNLETFKEIDERKNLQCSDLEHGNKENFSVVSFSPNGKFCFAASKDKKCIVWNVKKNKPIVVLNVSDTNVCSMDWIEGENAVVMTNADGEWAKWENVLSSSELIAEGGSKTNPFFQATSADELRFFSNEEDSKFATKDAMLDGELDDDDDMEDDDGFVEEDEEDEKENRKRELGRPSATAHVSAPVIVAKGPKPQGSFQVNSTKVNPDTVGVQKRRFLCYNTLGSVVATEDTNSGLKNVEMSFHDTSRGGRMPTITDDVGYDLGVCGETGVLLAAKSQIFFKPYESWTKDSEWTLEMPEDERPTSIACGDDFVAVATSQNMLRIFTSYGAQKEVLNFEGPIVTLAAANDSLAVCYREHFSECKLKFKVYDVEKRIEKYAGNVPLSCPDSEEADKSQENIVRLTWMGFVENSSESALAICDSTGICRIYSKQTFSGSWVPCFDSKKARDSDLEKHWIVSLSNKECKTVVCKSAEYGPSVNPKPVLSILPLSVPALQLEGSSFDIEEKGLTAKLALNVCNAAASEKLSNANAKRARDRELAEAKATFDKAMMKCLVEAVKADRLARAGDIAVTFERPAMVDAAAKFAKAMKKSNLAERILMLAEDEDDEEDSSDDEDDEDSSDEDDEKDDGEKVKDDFEAAAKTPAPKPSSVAKQQKVQKENVAVGSSGKKRDSSKSTPSTLKKKARTSAGGDKNPFARK</sequence>
<feature type="domain" description="WDHD1/CFT4 helical bundle" evidence="8">
    <location>
        <begin position="789"/>
        <end position="889"/>
    </location>
</feature>
<dbReference type="OrthoDB" id="427368at2759"/>
<dbReference type="GO" id="GO:0000278">
    <property type="term" value="P:mitotic cell cycle"/>
    <property type="evidence" value="ECO:0007669"/>
    <property type="project" value="TreeGrafter"/>
</dbReference>
<dbReference type="GO" id="GO:0043596">
    <property type="term" value="C:nuclear replication fork"/>
    <property type="evidence" value="ECO:0007669"/>
    <property type="project" value="TreeGrafter"/>
</dbReference>
<dbReference type="Gene3D" id="2.130.10.10">
    <property type="entry name" value="YVTN repeat-like/Quinoprotein amine dehydrogenase"/>
    <property type="match status" value="2"/>
</dbReference>
<dbReference type="Pfam" id="PF20946">
    <property type="entry name" value="Ctf4_C"/>
    <property type="match status" value="1"/>
</dbReference>
<feature type="region of interest" description="Disordered" evidence="6">
    <location>
        <begin position="82"/>
        <end position="104"/>
    </location>
</feature>
<evidence type="ECO:0000256" key="4">
    <source>
        <dbReference type="ARBA" id="ARBA00023242"/>
    </source>
</evidence>
<evidence type="ECO:0000259" key="7">
    <source>
        <dbReference type="Pfam" id="PF12341"/>
    </source>
</evidence>
<dbReference type="PANTHER" id="PTHR19932">
    <property type="entry name" value="WD REPEAT AND HMG-BOX DNA BINDING PROTEIN"/>
    <property type="match status" value="1"/>
</dbReference>
<dbReference type="InterPro" id="IPR015943">
    <property type="entry name" value="WD40/YVTN_repeat-like_dom_sf"/>
</dbReference>
<dbReference type="GO" id="GO:0006261">
    <property type="term" value="P:DNA-templated DNA replication"/>
    <property type="evidence" value="ECO:0007669"/>
    <property type="project" value="TreeGrafter"/>
</dbReference>
<feature type="compositionally biased region" description="Low complexity" evidence="6">
    <location>
        <begin position="924"/>
        <end position="937"/>
    </location>
</feature>
<proteinExistence type="predicted"/>
<dbReference type="RefSeq" id="XP_007512615.1">
    <property type="nucleotide sequence ID" value="XM_007512553.1"/>
</dbReference>
<feature type="compositionally biased region" description="Basic and acidic residues" evidence="6">
    <location>
        <begin position="913"/>
        <end position="923"/>
    </location>
</feature>
<dbReference type="KEGG" id="bpg:Bathy06g00830"/>
<evidence type="ECO:0000259" key="9">
    <source>
        <dbReference type="Pfam" id="PF24817"/>
    </source>
</evidence>
<name>K8EXK9_9CHLO</name>
<dbReference type="PANTHER" id="PTHR19932:SF10">
    <property type="entry name" value="WD REPEAT AND HMG-BOX DNA-BINDING PROTEIN 1"/>
    <property type="match status" value="1"/>
</dbReference>
<dbReference type="PROSITE" id="PS00678">
    <property type="entry name" value="WD_REPEATS_1"/>
    <property type="match status" value="1"/>
</dbReference>
<feature type="domain" description="WDHD1/CFT4 second beta-propeller" evidence="7">
    <location>
        <begin position="482"/>
        <end position="777"/>
    </location>
</feature>
<feature type="compositionally biased region" description="Acidic residues" evidence="6">
    <location>
        <begin position="426"/>
        <end position="450"/>
    </location>
</feature>
<dbReference type="Pfam" id="PF12341">
    <property type="entry name" value="Mcl1_mid"/>
    <property type="match status" value="1"/>
</dbReference>
<dbReference type="PROSITE" id="PS50082">
    <property type="entry name" value="WD_REPEATS_2"/>
    <property type="match status" value="1"/>
</dbReference>
<dbReference type="InterPro" id="IPR019775">
    <property type="entry name" value="WD40_repeat_CS"/>
</dbReference>
<dbReference type="AlphaFoldDB" id="K8EXK9"/>
<accession>K8EXK9</accession>
<dbReference type="GO" id="GO:0003682">
    <property type="term" value="F:chromatin binding"/>
    <property type="evidence" value="ECO:0007669"/>
    <property type="project" value="TreeGrafter"/>
</dbReference>
<dbReference type="Pfam" id="PF24817">
    <property type="entry name" value="WD40_WDHD1_1st"/>
    <property type="match status" value="1"/>
</dbReference>
<evidence type="ECO:0000256" key="6">
    <source>
        <dbReference type="SAM" id="MobiDB-lite"/>
    </source>
</evidence>
<dbReference type="SUPFAM" id="SSF50978">
    <property type="entry name" value="WD40 repeat-like"/>
    <property type="match status" value="2"/>
</dbReference>
<dbReference type="InterPro" id="IPR057646">
    <property type="entry name" value="WD40_WDHD1_1st"/>
</dbReference>
<reference evidence="10 11" key="1">
    <citation type="submission" date="2011-10" db="EMBL/GenBank/DDBJ databases">
        <authorList>
            <person name="Genoscope - CEA"/>
        </authorList>
    </citation>
    <scope>NUCLEOTIDE SEQUENCE [LARGE SCALE GENOMIC DNA]</scope>
    <source>
        <strain evidence="10 11">RCC 1105</strain>
    </source>
</reference>
<dbReference type="SMART" id="SM00320">
    <property type="entry name" value="WD40"/>
    <property type="match status" value="6"/>
</dbReference>
<dbReference type="eggNOG" id="KOG1274">
    <property type="taxonomic scope" value="Eukaryota"/>
</dbReference>
<dbReference type="GO" id="GO:0006281">
    <property type="term" value="P:DNA repair"/>
    <property type="evidence" value="ECO:0007669"/>
    <property type="project" value="TreeGrafter"/>
</dbReference>
<evidence type="ECO:0000313" key="11">
    <source>
        <dbReference type="Proteomes" id="UP000198341"/>
    </source>
</evidence>
<evidence type="ECO:0000259" key="8">
    <source>
        <dbReference type="Pfam" id="PF20946"/>
    </source>
</evidence>
<dbReference type="Proteomes" id="UP000198341">
    <property type="component" value="Chromosome 6"/>
</dbReference>
<evidence type="ECO:0000256" key="5">
    <source>
        <dbReference type="PROSITE-ProRule" id="PRU00221"/>
    </source>
</evidence>
<dbReference type="InterPro" id="IPR022100">
    <property type="entry name" value="WDHD1/CFT4_beta-prop_2nd"/>
</dbReference>
<dbReference type="EMBL" id="FO082273">
    <property type="protein sequence ID" value="CCO17215.1"/>
    <property type="molecule type" value="Genomic_DNA"/>
</dbReference>
<dbReference type="InterPro" id="IPR001680">
    <property type="entry name" value="WD40_rpt"/>
</dbReference>
<dbReference type="GeneID" id="19015063"/>
<protein>
    <submittedName>
        <fullName evidence="10">Uncharacterized protein</fullName>
    </submittedName>
</protein>
<evidence type="ECO:0000256" key="1">
    <source>
        <dbReference type="ARBA" id="ARBA00004123"/>
    </source>
</evidence>
<feature type="region of interest" description="Disordered" evidence="6">
    <location>
        <begin position="886"/>
        <end position="983"/>
    </location>
</feature>
<feature type="region of interest" description="Disordered" evidence="6">
    <location>
        <begin position="422"/>
        <end position="469"/>
    </location>
</feature>
<keyword evidence="3" id="KW-0677">Repeat</keyword>
<dbReference type="InterPro" id="IPR036322">
    <property type="entry name" value="WD40_repeat_dom_sf"/>
</dbReference>
<keyword evidence="11" id="KW-1185">Reference proteome</keyword>
<feature type="domain" description="WDHD1 first WD40" evidence="9">
    <location>
        <begin position="55"/>
        <end position="376"/>
    </location>
</feature>
<evidence type="ECO:0000256" key="3">
    <source>
        <dbReference type="ARBA" id="ARBA00022737"/>
    </source>
</evidence>
<keyword evidence="4" id="KW-0539">Nucleus</keyword>
<keyword evidence="2 5" id="KW-0853">WD repeat</keyword>
<gene>
    <name evidence="10" type="ORF">Bathy06g00830</name>
</gene>
<evidence type="ECO:0000313" key="10">
    <source>
        <dbReference type="EMBL" id="CCO17215.1"/>
    </source>
</evidence>
<feature type="compositionally biased region" description="Acidic residues" evidence="6">
    <location>
        <begin position="886"/>
        <end position="912"/>
    </location>
</feature>
<feature type="repeat" description="WD" evidence="5">
    <location>
        <begin position="306"/>
        <end position="347"/>
    </location>
</feature>
<organism evidence="10 11">
    <name type="scientific">Bathycoccus prasinos</name>
    <dbReference type="NCBI Taxonomy" id="41875"/>
    <lineage>
        <taxon>Eukaryota</taxon>
        <taxon>Viridiplantae</taxon>
        <taxon>Chlorophyta</taxon>
        <taxon>Mamiellophyceae</taxon>
        <taxon>Mamiellales</taxon>
        <taxon>Bathycoccaceae</taxon>
        <taxon>Bathycoccus</taxon>
    </lineage>
</organism>
<comment type="subcellular location">
    <subcellularLocation>
        <location evidence="1">Nucleus</location>
    </subcellularLocation>
</comment>